<protein>
    <submittedName>
        <fullName evidence="1">Uncharacterized protein</fullName>
    </submittedName>
</protein>
<evidence type="ECO:0000313" key="1">
    <source>
        <dbReference type="EMBL" id="RZD19417.1"/>
    </source>
</evidence>
<name>A0A519BQ58_9DELT</name>
<dbReference type="SUPFAM" id="SSF75169">
    <property type="entry name" value="DsrEFH-like"/>
    <property type="match status" value="1"/>
</dbReference>
<proteinExistence type="predicted"/>
<dbReference type="EMBL" id="SGBB01000001">
    <property type="protein sequence ID" value="RZD19417.1"/>
    <property type="molecule type" value="Genomic_DNA"/>
</dbReference>
<accession>A0A519BQ58</accession>
<dbReference type="Proteomes" id="UP000319296">
    <property type="component" value="Unassembled WGS sequence"/>
</dbReference>
<gene>
    <name evidence="1" type="ORF">EVG15_00615</name>
</gene>
<dbReference type="InterPro" id="IPR027396">
    <property type="entry name" value="DsrEFH-like"/>
</dbReference>
<sequence length="175" mass="19745">MKKSHLFLSLLMICAASIFFLSSSGKAYALKYGPSSYSSYPAYYNTHPLPLPKYFKHRVMKMVVEVDYAKPARWGLAIANIKNVMAAFGDNSFKYKIELVAFGPGLRMLMKKFDKKNEAVLQSLVSYGLKLRACHNTMLKAHLTKKALFSFVNVVPAGVIEIARKEMQGYTFLKP</sequence>
<reference evidence="1 2" key="1">
    <citation type="journal article" date="2019" name="ISME J.">
        <title>Insights into ecological role of a new deltaproteobacterial order Candidatus Acidulodesulfobacterales by metagenomics and metatranscriptomics.</title>
        <authorList>
            <person name="Tan S."/>
            <person name="Liu J."/>
            <person name="Fang Y."/>
            <person name="Hedlund B.P."/>
            <person name="Lian Z.H."/>
            <person name="Huang L.Y."/>
            <person name="Li J.T."/>
            <person name="Huang L.N."/>
            <person name="Li W.J."/>
            <person name="Jiang H.C."/>
            <person name="Dong H.L."/>
            <person name="Shu W.S."/>
        </authorList>
    </citation>
    <scope>NUCLEOTIDE SEQUENCE [LARGE SCALE GENOMIC DNA]</scope>
    <source>
        <strain evidence="1">AP1</strain>
    </source>
</reference>
<evidence type="ECO:0000313" key="2">
    <source>
        <dbReference type="Proteomes" id="UP000319296"/>
    </source>
</evidence>
<dbReference type="AlphaFoldDB" id="A0A519BQ58"/>
<dbReference type="PANTHER" id="PTHR37691">
    <property type="entry name" value="BLR3518 PROTEIN"/>
    <property type="match status" value="1"/>
</dbReference>
<comment type="caution">
    <text evidence="1">The sequence shown here is derived from an EMBL/GenBank/DDBJ whole genome shotgun (WGS) entry which is preliminary data.</text>
</comment>
<dbReference type="PANTHER" id="PTHR37691:SF1">
    <property type="entry name" value="BLR3518 PROTEIN"/>
    <property type="match status" value="1"/>
</dbReference>
<dbReference type="Pfam" id="PF02635">
    <property type="entry name" value="DsrE"/>
    <property type="match status" value="1"/>
</dbReference>
<organism evidence="1 2">
    <name type="scientific">Candidatus Acididesulfobacter diazotrophicus</name>
    <dbReference type="NCBI Taxonomy" id="2597226"/>
    <lineage>
        <taxon>Bacteria</taxon>
        <taxon>Deltaproteobacteria</taxon>
        <taxon>Candidatus Acidulodesulfobacterales</taxon>
        <taxon>Candidatus Acididesulfobacter</taxon>
    </lineage>
</organism>
<dbReference type="InterPro" id="IPR003787">
    <property type="entry name" value="Sulphur_relay_DsrE/F-like"/>
</dbReference>
<dbReference type="Gene3D" id="3.40.1260.10">
    <property type="entry name" value="DsrEFH-like"/>
    <property type="match status" value="1"/>
</dbReference>